<evidence type="ECO:0000313" key="3">
    <source>
        <dbReference type="Proteomes" id="UP001207830"/>
    </source>
</evidence>
<dbReference type="RefSeq" id="WP_267795796.1">
    <property type="nucleotide sequence ID" value="NZ_JANIGP010000002.1"/>
</dbReference>
<feature type="signal peptide" evidence="1">
    <location>
        <begin position="1"/>
        <end position="40"/>
    </location>
</feature>
<keyword evidence="1" id="KW-0732">Signal</keyword>
<protein>
    <submittedName>
        <fullName evidence="2">Tetratricopeptide repeat protein</fullName>
    </submittedName>
</protein>
<sequence length="302" mass="33164">MASLKDSYSKQALWLKGSSMGSLRSALLLASLLLANGATAEEVRVTGVDGHTLTLHLKAKVWPEHSVEAASATFTANGKTFPLYGTDIGVEVLPRWLSPDKKTLLVNQTMYGMLSDGSGEDSFQSRSHCDVISMETGCVLLQRDDQFCAGKWVGNSWTTDEGEVLKPEMETPSPQALLKTLSNIESAQYRASEIEWSLVMGADSYMACHPPARNVQGLNDLGFYLAEGGNDALALKLYRGVETVGKRTVLMLNIADSLWRLDRKDEAQRYYSQYRDAMSADGKAQKIPQRVAERSAIQGMKN</sequence>
<evidence type="ECO:0000256" key="1">
    <source>
        <dbReference type="SAM" id="SignalP"/>
    </source>
</evidence>
<accession>A0ABT3YQC3</accession>
<dbReference type="EMBL" id="JANIGP010000002">
    <property type="protein sequence ID" value="MCY0107701.1"/>
    <property type="molecule type" value="Genomic_DNA"/>
</dbReference>
<proteinExistence type="predicted"/>
<keyword evidence="3" id="KW-1185">Reference proteome</keyword>
<comment type="caution">
    <text evidence="2">The sequence shown here is derived from an EMBL/GenBank/DDBJ whole genome shotgun (WGS) entry which is preliminary data.</text>
</comment>
<organism evidence="2 3">
    <name type="scientific">Pseudomonas monsensis</name>
    <dbReference type="NCBI Taxonomy" id="2745509"/>
    <lineage>
        <taxon>Bacteria</taxon>
        <taxon>Pseudomonadati</taxon>
        <taxon>Pseudomonadota</taxon>
        <taxon>Gammaproteobacteria</taxon>
        <taxon>Pseudomonadales</taxon>
        <taxon>Pseudomonadaceae</taxon>
        <taxon>Pseudomonas</taxon>
    </lineage>
</organism>
<feature type="chain" id="PRO_5047294463" evidence="1">
    <location>
        <begin position="41"/>
        <end position="302"/>
    </location>
</feature>
<gene>
    <name evidence="2" type="ORF">NQF78_05205</name>
</gene>
<dbReference type="Proteomes" id="UP001207830">
    <property type="component" value="Unassembled WGS sequence"/>
</dbReference>
<name>A0ABT3YQC3_9PSED</name>
<evidence type="ECO:0000313" key="2">
    <source>
        <dbReference type="EMBL" id="MCY0107701.1"/>
    </source>
</evidence>
<reference evidence="2 3" key="1">
    <citation type="submission" date="2022-07" db="EMBL/GenBank/DDBJ databases">
        <title>Characterization of plant growth promoting rhizobacteria (PGPR) for use as bioinoculants in agriculture.</title>
        <authorList>
            <person name="Hassen A.I."/>
            <person name="Pierneef R."/>
        </authorList>
    </citation>
    <scope>NUCLEOTIDE SEQUENCE [LARGE SCALE GENOMIC DNA]</scope>
    <source>
        <strain evidence="2 3">SARCC-3054</strain>
    </source>
</reference>